<feature type="signal peptide" evidence="1">
    <location>
        <begin position="1"/>
        <end position="18"/>
    </location>
</feature>
<evidence type="ECO:0000313" key="2">
    <source>
        <dbReference type="EMBL" id="TFK19273.1"/>
    </source>
</evidence>
<feature type="chain" id="PRO_5022923474" evidence="1">
    <location>
        <begin position="19"/>
        <end position="194"/>
    </location>
</feature>
<dbReference type="InterPro" id="IPR035810">
    <property type="entry name" value="PEBP_euk"/>
</dbReference>
<keyword evidence="3" id="KW-1185">Reference proteome</keyword>
<proteinExistence type="predicted"/>
<evidence type="ECO:0000313" key="3">
    <source>
        <dbReference type="Proteomes" id="UP000307440"/>
    </source>
</evidence>
<dbReference type="AlphaFoldDB" id="A0A5C3KHP1"/>
<dbReference type="OrthoDB" id="2506647at2759"/>
<dbReference type="CDD" id="cd00866">
    <property type="entry name" value="PEBP_euk"/>
    <property type="match status" value="1"/>
</dbReference>
<protein>
    <submittedName>
        <fullName evidence="2">PEBP-like protein</fullName>
    </submittedName>
</protein>
<dbReference type="STRING" id="230819.A0A5C3KHP1"/>
<dbReference type="Pfam" id="PF01161">
    <property type="entry name" value="PBP"/>
    <property type="match status" value="1"/>
</dbReference>
<reference evidence="2 3" key="1">
    <citation type="journal article" date="2019" name="Nat. Ecol. Evol.">
        <title>Megaphylogeny resolves global patterns of mushroom evolution.</title>
        <authorList>
            <person name="Varga T."/>
            <person name="Krizsan K."/>
            <person name="Foldi C."/>
            <person name="Dima B."/>
            <person name="Sanchez-Garcia M."/>
            <person name="Sanchez-Ramirez S."/>
            <person name="Szollosi G.J."/>
            <person name="Szarkandi J.G."/>
            <person name="Papp V."/>
            <person name="Albert L."/>
            <person name="Andreopoulos W."/>
            <person name="Angelini C."/>
            <person name="Antonin V."/>
            <person name="Barry K.W."/>
            <person name="Bougher N.L."/>
            <person name="Buchanan P."/>
            <person name="Buyck B."/>
            <person name="Bense V."/>
            <person name="Catcheside P."/>
            <person name="Chovatia M."/>
            <person name="Cooper J."/>
            <person name="Damon W."/>
            <person name="Desjardin D."/>
            <person name="Finy P."/>
            <person name="Geml J."/>
            <person name="Haridas S."/>
            <person name="Hughes K."/>
            <person name="Justo A."/>
            <person name="Karasinski D."/>
            <person name="Kautmanova I."/>
            <person name="Kiss B."/>
            <person name="Kocsube S."/>
            <person name="Kotiranta H."/>
            <person name="LaButti K.M."/>
            <person name="Lechner B.E."/>
            <person name="Liimatainen K."/>
            <person name="Lipzen A."/>
            <person name="Lukacs Z."/>
            <person name="Mihaltcheva S."/>
            <person name="Morgado L.N."/>
            <person name="Niskanen T."/>
            <person name="Noordeloos M.E."/>
            <person name="Ohm R.A."/>
            <person name="Ortiz-Santana B."/>
            <person name="Ovrebo C."/>
            <person name="Racz N."/>
            <person name="Riley R."/>
            <person name="Savchenko A."/>
            <person name="Shiryaev A."/>
            <person name="Soop K."/>
            <person name="Spirin V."/>
            <person name="Szebenyi C."/>
            <person name="Tomsovsky M."/>
            <person name="Tulloss R.E."/>
            <person name="Uehling J."/>
            <person name="Grigoriev I.V."/>
            <person name="Vagvolgyi C."/>
            <person name="Papp T."/>
            <person name="Martin F.M."/>
            <person name="Miettinen O."/>
            <person name="Hibbett D.S."/>
            <person name="Nagy L.G."/>
        </authorList>
    </citation>
    <scope>NUCLEOTIDE SEQUENCE [LARGE SCALE GENOMIC DNA]</scope>
    <source>
        <strain evidence="2 3">CBS 121175</strain>
    </source>
</reference>
<sequence>MRFPSLIALVSAAACALAQDTDINEVVSAFTAANIPANFNIRFNPTALLQATFTRNGVATTFKSGQQVNRDATQLVPSFKVTGVTDPGPYVIANVDPDGGQFGHVRHYLAGNFQLTGSDLRNTSAPVTAWFQPSPGAGQPAHRYVFWLFKQSANFNQQRLVTPTTFIGNWNLSSFAAQTGLGDPIAATFMYVRQ</sequence>
<dbReference type="InterPro" id="IPR036610">
    <property type="entry name" value="PEBP-like_sf"/>
</dbReference>
<dbReference type="Gene3D" id="3.90.280.10">
    <property type="entry name" value="PEBP-like"/>
    <property type="match status" value="1"/>
</dbReference>
<gene>
    <name evidence="2" type="ORF">FA15DRAFT_726886</name>
</gene>
<dbReference type="EMBL" id="ML210349">
    <property type="protein sequence ID" value="TFK19273.1"/>
    <property type="molecule type" value="Genomic_DNA"/>
</dbReference>
<dbReference type="InterPro" id="IPR008914">
    <property type="entry name" value="PEBP"/>
</dbReference>
<evidence type="ECO:0000256" key="1">
    <source>
        <dbReference type="SAM" id="SignalP"/>
    </source>
</evidence>
<name>A0A5C3KHP1_COPMA</name>
<dbReference type="PANTHER" id="PTHR11362">
    <property type="entry name" value="PHOSPHATIDYLETHANOLAMINE-BINDING PROTEIN"/>
    <property type="match status" value="1"/>
</dbReference>
<dbReference type="SUPFAM" id="SSF49777">
    <property type="entry name" value="PEBP-like"/>
    <property type="match status" value="1"/>
</dbReference>
<dbReference type="Proteomes" id="UP000307440">
    <property type="component" value="Unassembled WGS sequence"/>
</dbReference>
<accession>A0A5C3KHP1</accession>
<organism evidence="2 3">
    <name type="scientific">Coprinopsis marcescibilis</name>
    <name type="common">Agaric fungus</name>
    <name type="synonym">Psathyrella marcescibilis</name>
    <dbReference type="NCBI Taxonomy" id="230819"/>
    <lineage>
        <taxon>Eukaryota</taxon>
        <taxon>Fungi</taxon>
        <taxon>Dikarya</taxon>
        <taxon>Basidiomycota</taxon>
        <taxon>Agaricomycotina</taxon>
        <taxon>Agaricomycetes</taxon>
        <taxon>Agaricomycetidae</taxon>
        <taxon>Agaricales</taxon>
        <taxon>Agaricineae</taxon>
        <taxon>Psathyrellaceae</taxon>
        <taxon>Coprinopsis</taxon>
    </lineage>
</organism>
<dbReference type="PANTHER" id="PTHR11362:SF140">
    <property type="entry name" value="PEBP-LIKE PROTEIN"/>
    <property type="match status" value="1"/>
</dbReference>
<dbReference type="PROSITE" id="PS51257">
    <property type="entry name" value="PROKAR_LIPOPROTEIN"/>
    <property type="match status" value="1"/>
</dbReference>
<keyword evidence="1" id="KW-0732">Signal</keyword>